<evidence type="ECO:0000259" key="5">
    <source>
        <dbReference type="PROSITE" id="PS50043"/>
    </source>
</evidence>
<dbReference type="EMBL" id="FOZN01000001">
    <property type="protein sequence ID" value="SFS01195.1"/>
    <property type="molecule type" value="Genomic_DNA"/>
</dbReference>
<comment type="caution">
    <text evidence="6">The sequence shown here is derived from an EMBL/GenBank/DDBJ whole genome shotgun (WGS) entry which is preliminary data.</text>
</comment>
<sequence>MASDRRNAARVSDTRDGEVRPRDDVDREPREPREPAALLAEGVAAHLAGEPERAVRLLQAAHQAFVDEGATAEALSAAYRIAMVHGTTGDRSQFSGWVARAERLLAELADGAPAARGYVAVLQMHRAIAAGSFESVRELAQEAAAIGRQHGRHDFLALGLTAQGRHSVTSGDVALGLSLLDEAMSVVLAGQVDGLAAGLVWCAAIEGCQQIGAIDRLCEWTAGLDAWCADEPGLAMFAGRCSLHRGQVLALHGEWSAAIASLSASGHRAEERGQLPAAGEAQRELGDLLQLQGDDAGAAAAYQRATELGCDPQPGLALLWLGHGRRDAAAAAIRRCLAESPAPALRCALIGPAIDVLLAVGDIDEAAELAAELDGLAELAGCPPVTAAAAYANAGVELARFDPAGALPYARRAVREWSGIRCPFESARSRVLLARALLGAGDAASADRELAAARTAFASIGAIPSAVDADALLHRRDHADGLTEREIEVLRLVARGRSNRQIATELVISERTVARHLSNLFVKVGAASRTQAAAYAFDHSLT</sequence>
<dbReference type="SMART" id="SM00421">
    <property type="entry name" value="HTH_LUXR"/>
    <property type="match status" value="1"/>
</dbReference>
<dbReference type="Pfam" id="PF00196">
    <property type="entry name" value="GerE"/>
    <property type="match status" value="1"/>
</dbReference>
<dbReference type="InterPro" id="IPR016032">
    <property type="entry name" value="Sig_transdc_resp-reg_C-effctor"/>
</dbReference>
<dbReference type="PANTHER" id="PTHR44688">
    <property type="entry name" value="DNA-BINDING TRANSCRIPTIONAL ACTIVATOR DEVR_DOSR"/>
    <property type="match status" value="1"/>
</dbReference>
<keyword evidence="1" id="KW-0805">Transcription regulation</keyword>
<feature type="region of interest" description="Disordered" evidence="4">
    <location>
        <begin position="1"/>
        <end position="34"/>
    </location>
</feature>
<evidence type="ECO:0000256" key="4">
    <source>
        <dbReference type="SAM" id="MobiDB-lite"/>
    </source>
</evidence>
<proteinExistence type="predicted"/>
<dbReference type="SUPFAM" id="SSF46894">
    <property type="entry name" value="C-terminal effector domain of the bipartite response regulators"/>
    <property type="match status" value="1"/>
</dbReference>
<dbReference type="AlphaFoldDB" id="A0AA94HKL7"/>
<dbReference type="SUPFAM" id="SSF48452">
    <property type="entry name" value="TPR-like"/>
    <property type="match status" value="1"/>
</dbReference>
<dbReference type="PANTHER" id="PTHR44688:SF16">
    <property type="entry name" value="DNA-BINDING TRANSCRIPTIONAL ACTIVATOR DEVR_DOSR"/>
    <property type="match status" value="1"/>
</dbReference>
<accession>A0AA94HKL7</accession>
<dbReference type="Proteomes" id="UP000198506">
    <property type="component" value="Unassembled WGS sequence"/>
</dbReference>
<dbReference type="InterPro" id="IPR011990">
    <property type="entry name" value="TPR-like_helical_dom_sf"/>
</dbReference>
<gene>
    <name evidence="6" type="ORF">SAMN04487783_0524</name>
</gene>
<evidence type="ECO:0000313" key="6">
    <source>
        <dbReference type="EMBL" id="SFS01195.1"/>
    </source>
</evidence>
<dbReference type="CDD" id="cd06170">
    <property type="entry name" value="LuxR_C_like"/>
    <property type="match status" value="1"/>
</dbReference>
<evidence type="ECO:0000256" key="2">
    <source>
        <dbReference type="ARBA" id="ARBA00023125"/>
    </source>
</evidence>
<dbReference type="PROSITE" id="PS00622">
    <property type="entry name" value="HTH_LUXR_1"/>
    <property type="match status" value="1"/>
</dbReference>
<dbReference type="GO" id="GO:0006355">
    <property type="term" value="P:regulation of DNA-templated transcription"/>
    <property type="evidence" value="ECO:0007669"/>
    <property type="project" value="InterPro"/>
</dbReference>
<protein>
    <submittedName>
        <fullName evidence="6">Transcriptional regulator, LuxR family</fullName>
    </submittedName>
</protein>
<name>A0AA94HKL7_9MICO</name>
<feature type="domain" description="HTH luxR-type" evidence="5">
    <location>
        <begin position="475"/>
        <end position="540"/>
    </location>
</feature>
<dbReference type="PRINTS" id="PR00038">
    <property type="entry name" value="HTHLUXR"/>
</dbReference>
<dbReference type="InterPro" id="IPR036388">
    <property type="entry name" value="WH-like_DNA-bd_sf"/>
</dbReference>
<keyword evidence="3" id="KW-0804">Transcription</keyword>
<keyword evidence="7" id="KW-1185">Reference proteome</keyword>
<evidence type="ECO:0000313" key="7">
    <source>
        <dbReference type="Proteomes" id="UP000198506"/>
    </source>
</evidence>
<dbReference type="RefSeq" id="WP_092915551.1">
    <property type="nucleotide sequence ID" value="NZ_FOZN01000001.1"/>
</dbReference>
<dbReference type="GO" id="GO:0003677">
    <property type="term" value="F:DNA binding"/>
    <property type="evidence" value="ECO:0007669"/>
    <property type="project" value="UniProtKB-KW"/>
</dbReference>
<dbReference type="InterPro" id="IPR000792">
    <property type="entry name" value="Tscrpt_reg_LuxR_C"/>
</dbReference>
<evidence type="ECO:0000256" key="3">
    <source>
        <dbReference type="ARBA" id="ARBA00023163"/>
    </source>
</evidence>
<dbReference type="PROSITE" id="PS50043">
    <property type="entry name" value="HTH_LUXR_2"/>
    <property type="match status" value="1"/>
</dbReference>
<dbReference type="Gene3D" id="1.25.40.10">
    <property type="entry name" value="Tetratricopeptide repeat domain"/>
    <property type="match status" value="1"/>
</dbReference>
<organism evidence="6 7">
    <name type="scientific">Agrococcus baldri</name>
    <dbReference type="NCBI Taxonomy" id="153730"/>
    <lineage>
        <taxon>Bacteria</taxon>
        <taxon>Bacillati</taxon>
        <taxon>Actinomycetota</taxon>
        <taxon>Actinomycetes</taxon>
        <taxon>Micrococcales</taxon>
        <taxon>Microbacteriaceae</taxon>
        <taxon>Agrococcus</taxon>
    </lineage>
</organism>
<keyword evidence="2" id="KW-0238">DNA-binding</keyword>
<evidence type="ECO:0000256" key="1">
    <source>
        <dbReference type="ARBA" id="ARBA00023015"/>
    </source>
</evidence>
<reference evidence="6 7" key="1">
    <citation type="submission" date="2016-10" db="EMBL/GenBank/DDBJ databases">
        <authorList>
            <person name="Varghese N."/>
            <person name="Submissions S."/>
        </authorList>
    </citation>
    <scope>NUCLEOTIDE SEQUENCE [LARGE SCALE GENOMIC DNA]</scope>
    <source>
        <strain evidence="6 7">IAM 15147</strain>
    </source>
</reference>
<dbReference type="Gene3D" id="1.10.10.10">
    <property type="entry name" value="Winged helix-like DNA-binding domain superfamily/Winged helix DNA-binding domain"/>
    <property type="match status" value="1"/>
</dbReference>